<proteinExistence type="predicted"/>
<name>A0A1G2H8B0_9BACT</name>
<dbReference type="Proteomes" id="UP000177932">
    <property type="component" value="Unassembled WGS sequence"/>
</dbReference>
<dbReference type="STRING" id="1802158.A2827_00350"/>
<sequence length="309" mass="35203">MKIVAIGLIIALLATLLLLSLMRAGVIERSARDGIQNQETQKAIEDGIYASLQVNPENGVLIGDVLRVELVILYDKNKALVEDAKLSENYAEFKEHYLTACEEYSTPVIKQRELERNISEIRIVSEFQCWHTEEETERLQFLVPYALDKNSIVLSIHTTVRFVKTADPSSEPRRLAKPEYNKAITNLRFATAYLFIFLGLCAFSAMLYRSIRNAKVTPNDLGNKPIDYLEQMLNEVSDMLEKGQETVAHDNLYHLCLRLETKGYDAKDVQPIKIRLQKGYKEKSDMDADLLSQCIAEIRKITKNKGDAK</sequence>
<evidence type="ECO:0000313" key="2">
    <source>
        <dbReference type="EMBL" id="OGZ58723.1"/>
    </source>
</evidence>
<evidence type="ECO:0000256" key="1">
    <source>
        <dbReference type="SAM" id="Phobius"/>
    </source>
</evidence>
<keyword evidence="1" id="KW-1133">Transmembrane helix</keyword>
<evidence type="ECO:0000313" key="3">
    <source>
        <dbReference type="Proteomes" id="UP000177932"/>
    </source>
</evidence>
<accession>A0A1G2H8B0</accession>
<dbReference type="EMBL" id="MHOD01000001">
    <property type="protein sequence ID" value="OGZ58723.1"/>
    <property type="molecule type" value="Genomic_DNA"/>
</dbReference>
<organism evidence="2 3">
    <name type="scientific">Candidatus Spechtbacteria bacterium RIFCSPHIGHO2_01_FULL_43_30</name>
    <dbReference type="NCBI Taxonomy" id="1802158"/>
    <lineage>
        <taxon>Bacteria</taxon>
        <taxon>Candidatus Spechtiibacteriota</taxon>
    </lineage>
</organism>
<reference evidence="2 3" key="1">
    <citation type="journal article" date="2016" name="Nat. Commun.">
        <title>Thousands of microbial genomes shed light on interconnected biogeochemical processes in an aquifer system.</title>
        <authorList>
            <person name="Anantharaman K."/>
            <person name="Brown C.T."/>
            <person name="Hug L.A."/>
            <person name="Sharon I."/>
            <person name="Castelle C.J."/>
            <person name="Probst A.J."/>
            <person name="Thomas B.C."/>
            <person name="Singh A."/>
            <person name="Wilkins M.J."/>
            <person name="Karaoz U."/>
            <person name="Brodie E.L."/>
            <person name="Williams K.H."/>
            <person name="Hubbard S.S."/>
            <person name="Banfield J.F."/>
        </authorList>
    </citation>
    <scope>NUCLEOTIDE SEQUENCE [LARGE SCALE GENOMIC DNA]</scope>
</reference>
<protein>
    <submittedName>
        <fullName evidence="2">Uncharacterized protein</fullName>
    </submittedName>
</protein>
<feature type="transmembrane region" description="Helical" evidence="1">
    <location>
        <begin position="187"/>
        <end position="208"/>
    </location>
</feature>
<gene>
    <name evidence="2" type="ORF">A2827_00350</name>
</gene>
<keyword evidence="1" id="KW-0472">Membrane</keyword>
<comment type="caution">
    <text evidence="2">The sequence shown here is derived from an EMBL/GenBank/DDBJ whole genome shotgun (WGS) entry which is preliminary data.</text>
</comment>
<dbReference type="AlphaFoldDB" id="A0A1G2H8B0"/>
<keyword evidence="1" id="KW-0812">Transmembrane</keyword>